<dbReference type="RefSeq" id="WP_376918999.1">
    <property type="nucleotide sequence ID" value="NZ_JBHRSW010000006.1"/>
</dbReference>
<keyword evidence="3" id="KW-1185">Reference proteome</keyword>
<dbReference type="SUPFAM" id="SSF56925">
    <property type="entry name" value="OMPA-like"/>
    <property type="match status" value="1"/>
</dbReference>
<evidence type="ECO:0000256" key="1">
    <source>
        <dbReference type="SAM" id="SignalP"/>
    </source>
</evidence>
<reference evidence="3" key="1">
    <citation type="journal article" date="2019" name="Int. J. Syst. Evol. Microbiol.">
        <title>The Global Catalogue of Microorganisms (GCM) 10K type strain sequencing project: providing services to taxonomists for standard genome sequencing and annotation.</title>
        <authorList>
            <consortium name="The Broad Institute Genomics Platform"/>
            <consortium name="The Broad Institute Genome Sequencing Center for Infectious Disease"/>
            <person name="Wu L."/>
            <person name="Ma J."/>
        </authorList>
    </citation>
    <scope>NUCLEOTIDE SEQUENCE [LARGE SCALE GENOMIC DNA]</scope>
    <source>
        <strain evidence="3">KCTC 52473</strain>
    </source>
</reference>
<evidence type="ECO:0000313" key="3">
    <source>
        <dbReference type="Proteomes" id="UP001595478"/>
    </source>
</evidence>
<gene>
    <name evidence="2" type="ORF">ACFOHL_04450</name>
</gene>
<keyword evidence="1" id="KW-0732">Signal</keyword>
<organism evidence="2 3">
    <name type="scientific">Agaribacter flavus</name>
    <dbReference type="NCBI Taxonomy" id="1902781"/>
    <lineage>
        <taxon>Bacteria</taxon>
        <taxon>Pseudomonadati</taxon>
        <taxon>Pseudomonadota</taxon>
        <taxon>Gammaproteobacteria</taxon>
        <taxon>Alteromonadales</taxon>
        <taxon>Alteromonadaceae</taxon>
        <taxon>Agaribacter</taxon>
    </lineage>
</organism>
<feature type="signal peptide" evidence="1">
    <location>
        <begin position="1"/>
        <end position="20"/>
    </location>
</feature>
<evidence type="ECO:0000313" key="2">
    <source>
        <dbReference type="EMBL" id="MFC3120856.1"/>
    </source>
</evidence>
<dbReference type="Gene3D" id="2.40.160.20">
    <property type="match status" value="1"/>
</dbReference>
<evidence type="ECO:0008006" key="4">
    <source>
        <dbReference type="Google" id="ProtNLM"/>
    </source>
</evidence>
<feature type="chain" id="PRO_5046988342" description="Outer membrane protein beta-barrel domain-containing protein" evidence="1">
    <location>
        <begin position="21"/>
        <end position="192"/>
    </location>
</feature>
<proteinExistence type="predicted"/>
<name>A0ABV7FN65_9ALTE</name>
<accession>A0ABV7FN65</accession>
<dbReference type="Proteomes" id="UP001595478">
    <property type="component" value="Unassembled WGS sequence"/>
</dbReference>
<sequence>MKGIVIVLFFSALCISNAKADQGFYGIISLGYAQSDLVDLELDSASYKLGIGYELAPKWYLEAGFQSLGEENVGELPSVDGINTEYSALYLSALGKAQGAYGELFYRLGVMQVSSTIESVPSSEGCQVPQQLSTRPLGQLCAFDQSLVAGQFGLGFDFYIHHSTILRTEIEWLKGQEDYSAAAVYLGVRLNF</sequence>
<protein>
    <recommendedName>
        <fullName evidence="4">Outer membrane protein beta-barrel domain-containing protein</fullName>
    </recommendedName>
</protein>
<dbReference type="InterPro" id="IPR011250">
    <property type="entry name" value="OMP/PagP_B-barrel"/>
</dbReference>
<comment type="caution">
    <text evidence="2">The sequence shown here is derived from an EMBL/GenBank/DDBJ whole genome shotgun (WGS) entry which is preliminary data.</text>
</comment>
<dbReference type="EMBL" id="JBHRSW010000006">
    <property type="protein sequence ID" value="MFC3120856.1"/>
    <property type="molecule type" value="Genomic_DNA"/>
</dbReference>